<keyword evidence="5 6" id="KW-0067">ATP-binding</keyword>
<evidence type="ECO:0000256" key="5">
    <source>
        <dbReference type="ARBA" id="ARBA00022840"/>
    </source>
</evidence>
<dbReference type="InterPro" id="IPR000270">
    <property type="entry name" value="PB1_dom"/>
</dbReference>
<dbReference type="InterPro" id="IPR053793">
    <property type="entry name" value="PB1-like"/>
</dbReference>
<dbReference type="InterPro" id="IPR050167">
    <property type="entry name" value="Ser_Thr_protein_kinase"/>
</dbReference>
<organism evidence="10 11">
    <name type="scientific">Sphagnum jensenii</name>
    <dbReference type="NCBI Taxonomy" id="128206"/>
    <lineage>
        <taxon>Eukaryota</taxon>
        <taxon>Viridiplantae</taxon>
        <taxon>Streptophyta</taxon>
        <taxon>Embryophyta</taxon>
        <taxon>Bryophyta</taxon>
        <taxon>Sphagnophytina</taxon>
        <taxon>Sphagnopsida</taxon>
        <taxon>Sphagnales</taxon>
        <taxon>Sphagnaceae</taxon>
        <taxon>Sphagnum</taxon>
    </lineage>
</organism>
<dbReference type="EMBL" id="OZ023703">
    <property type="protein sequence ID" value="CAK9872304.1"/>
    <property type="molecule type" value="Genomic_DNA"/>
</dbReference>
<feature type="domain" description="PB1" evidence="9">
    <location>
        <begin position="41"/>
        <end position="143"/>
    </location>
</feature>
<dbReference type="PROSITE" id="PS00108">
    <property type="entry name" value="PROTEIN_KINASE_ST"/>
    <property type="match status" value="1"/>
</dbReference>
<gene>
    <name evidence="10" type="ORF">CSSPJE1EN2_LOCUS14901</name>
</gene>
<reference evidence="10 11" key="1">
    <citation type="submission" date="2024-03" db="EMBL/GenBank/DDBJ databases">
        <authorList>
            <consortium name="ELIXIR-Norway"/>
            <consortium name="Elixir Norway"/>
        </authorList>
    </citation>
    <scope>NUCLEOTIDE SEQUENCE [LARGE SCALE GENOMIC DNA]</scope>
</reference>
<feature type="region of interest" description="Disordered" evidence="7">
    <location>
        <begin position="303"/>
        <end position="403"/>
    </location>
</feature>
<dbReference type="Gene3D" id="3.30.200.20">
    <property type="entry name" value="Phosphorylase Kinase, domain 1"/>
    <property type="match status" value="1"/>
</dbReference>
<keyword evidence="3 6" id="KW-0547">Nucleotide-binding</keyword>
<feature type="compositionally biased region" description="Low complexity" evidence="7">
    <location>
        <begin position="336"/>
        <end position="347"/>
    </location>
</feature>
<feature type="region of interest" description="Disordered" evidence="7">
    <location>
        <begin position="474"/>
        <end position="499"/>
    </location>
</feature>
<keyword evidence="1" id="KW-0723">Serine/threonine-protein kinase</keyword>
<sequence>MCYDVEESHMEVTKVTSHHHYPPPHQHPMSTTTLEDLSSLRVKLLCSFDGKILPRPGDGRLRYVGGETRIITVNHDISYAELVFKVTEICGYALTLKYQLPDEDLDALVSVSSDEDLENMMEEYDKLRGFDGFSRLRVFLFPAVEYDVTHSDDSVGDQRNPDQRYVDAVNESATSSRPDSQQLLDAALLQLDPPQQQQHQQQRLVLQQQRQQQLTQAVGWPYSLEADQERYNRRADLYQVTPDLVIKPTTMMDPQQTFQQQQQQQQHVHTGLSAPAMTKVGYCPVEYQQQPQEDVFSIPFMSQSMATPTLPPPIGSDPSSPRFSFRESGRHPGGRQQQQQQHQQQSQEAGYHHHHHPVDPSSPRYSFWESGRHAAGGAQQQQQQQQQQSQQVHRGGGSNGLSDYVDQQYAAAGVLHHPTTTDPPASRSFHPSASAHFGDRLVHSEERLTRPTLLQQPAHVSSDWPLPHEQRMYEPSPLSQTRFSDPQQQHFHPQHSNSKTNYQNAVLPVVLPALKKPPIHSQYQDWPENVPDWGVQQQGSDMDDTWVMEAGREGSQLDYLEEDTSAADIQVTHAMEASGSGGGCYPHLPEDADALLATSPAEPFQQMKVDWADPLGNSNLHLRPPSVPQSNVKSGYSPALGRVATFRDGSSKASSPYVGGQGSNDPDFLALLPPPRCGDSSTIQDLRSTSSFLDVCGLDDRPLHKVQLPLSTMELHATPLPPPTGKMISNVIPTASIQEFATANTLTSHMPLSYLYPNKRLLPEHTPSSCATAAINVGVDQNQARLDLSKEVRKLESYFGNSASDAEAEAISRGLQTIKNDDLEELRELGSGTYGTVYHGKWRGTDVAIKRIRASCFAGQPSEKERLIADFWKEACTLSQLHHPNVVAFYGVVRDGPGGTLATVTEYMVNGSLKQVLQKNDRTIDRHKRLLLATDAAFGMEYLHEKNIVHFDLKCENLLVNMRDPQRPICKVGDLGLSKVKQQTMVSGGIRGTLPWMAPELLNSTSNMVTEKVDVFSFGIVMWELLTGEEPYANLHYGAIIGGIVNNTLRPKVPTWCDPSWKLLMERCWASDPVDRPGFTDIASNLRAMTAATHPKAQGQFHVTLLP</sequence>
<dbReference type="InterPro" id="IPR001245">
    <property type="entry name" value="Ser-Thr/Tyr_kinase_cat_dom"/>
</dbReference>
<feature type="binding site" evidence="6">
    <location>
        <position position="850"/>
    </location>
    <ligand>
        <name>ATP</name>
        <dbReference type="ChEBI" id="CHEBI:30616"/>
    </ligand>
</feature>
<evidence type="ECO:0000259" key="8">
    <source>
        <dbReference type="PROSITE" id="PS50011"/>
    </source>
</evidence>
<evidence type="ECO:0000256" key="2">
    <source>
        <dbReference type="ARBA" id="ARBA00022679"/>
    </source>
</evidence>
<accession>A0ABP1BB11</accession>
<dbReference type="PROSITE" id="PS50011">
    <property type="entry name" value="PROTEIN_KINASE_DOM"/>
    <property type="match status" value="1"/>
</dbReference>
<evidence type="ECO:0000313" key="10">
    <source>
        <dbReference type="EMBL" id="CAK9872304.1"/>
    </source>
</evidence>
<proteinExistence type="predicted"/>
<evidence type="ECO:0000256" key="7">
    <source>
        <dbReference type="SAM" id="MobiDB-lite"/>
    </source>
</evidence>
<evidence type="ECO:0000313" key="11">
    <source>
        <dbReference type="Proteomes" id="UP001497522"/>
    </source>
</evidence>
<keyword evidence="4" id="KW-0418">Kinase</keyword>
<dbReference type="InterPro" id="IPR011009">
    <property type="entry name" value="Kinase-like_dom_sf"/>
</dbReference>
<dbReference type="PANTHER" id="PTHR23257">
    <property type="entry name" value="SERINE-THREONINE PROTEIN KINASE"/>
    <property type="match status" value="1"/>
</dbReference>
<protein>
    <recommendedName>
        <fullName evidence="12">Protein kinase domain-containing protein</fullName>
    </recommendedName>
</protein>
<dbReference type="Proteomes" id="UP001497522">
    <property type="component" value="Chromosome 2"/>
</dbReference>
<name>A0ABP1BB11_9BRYO</name>
<dbReference type="SUPFAM" id="SSF56112">
    <property type="entry name" value="Protein kinase-like (PK-like)"/>
    <property type="match status" value="1"/>
</dbReference>
<evidence type="ECO:0000256" key="3">
    <source>
        <dbReference type="ARBA" id="ARBA00022741"/>
    </source>
</evidence>
<dbReference type="InterPro" id="IPR017441">
    <property type="entry name" value="Protein_kinase_ATP_BS"/>
</dbReference>
<feature type="domain" description="Protein kinase" evidence="8">
    <location>
        <begin position="823"/>
        <end position="1097"/>
    </location>
</feature>
<dbReference type="Gene3D" id="1.10.510.10">
    <property type="entry name" value="Transferase(Phosphotransferase) domain 1"/>
    <property type="match status" value="1"/>
</dbReference>
<dbReference type="InterPro" id="IPR000719">
    <property type="entry name" value="Prot_kinase_dom"/>
</dbReference>
<dbReference type="CDD" id="cd06410">
    <property type="entry name" value="PB1_UP2"/>
    <property type="match status" value="1"/>
</dbReference>
<dbReference type="SMART" id="SM00666">
    <property type="entry name" value="PB1"/>
    <property type="match status" value="1"/>
</dbReference>
<evidence type="ECO:0000256" key="4">
    <source>
        <dbReference type="ARBA" id="ARBA00022777"/>
    </source>
</evidence>
<keyword evidence="11" id="KW-1185">Reference proteome</keyword>
<evidence type="ECO:0000256" key="6">
    <source>
        <dbReference type="PROSITE-ProRule" id="PRU10141"/>
    </source>
</evidence>
<dbReference type="PROSITE" id="PS00107">
    <property type="entry name" value="PROTEIN_KINASE_ATP"/>
    <property type="match status" value="1"/>
</dbReference>
<feature type="compositionally biased region" description="Low complexity" evidence="7">
    <location>
        <begin position="379"/>
        <end position="391"/>
    </location>
</feature>
<evidence type="ECO:0008006" key="12">
    <source>
        <dbReference type="Google" id="ProtNLM"/>
    </source>
</evidence>
<dbReference type="PROSITE" id="PS51745">
    <property type="entry name" value="PB1"/>
    <property type="match status" value="1"/>
</dbReference>
<dbReference type="CDD" id="cd13999">
    <property type="entry name" value="STKc_MAP3K-like"/>
    <property type="match status" value="1"/>
</dbReference>
<dbReference type="SMART" id="SM00220">
    <property type="entry name" value="S_TKc"/>
    <property type="match status" value="1"/>
</dbReference>
<keyword evidence="2" id="KW-0808">Transferase</keyword>
<dbReference type="SUPFAM" id="SSF54277">
    <property type="entry name" value="CAD &amp; PB1 domains"/>
    <property type="match status" value="1"/>
</dbReference>
<dbReference type="Pfam" id="PF07714">
    <property type="entry name" value="PK_Tyr_Ser-Thr"/>
    <property type="match status" value="1"/>
</dbReference>
<evidence type="ECO:0000259" key="9">
    <source>
        <dbReference type="PROSITE" id="PS51745"/>
    </source>
</evidence>
<dbReference type="PANTHER" id="PTHR23257:SF963">
    <property type="entry name" value="AT08303P"/>
    <property type="match status" value="1"/>
</dbReference>
<dbReference type="Gene3D" id="3.10.20.90">
    <property type="entry name" value="Phosphatidylinositol 3-kinase Catalytic Subunit, Chain A, domain 1"/>
    <property type="match status" value="1"/>
</dbReference>
<feature type="compositionally biased region" description="Polar residues" evidence="7">
    <location>
        <begin position="477"/>
        <end position="499"/>
    </location>
</feature>
<dbReference type="Pfam" id="PF00564">
    <property type="entry name" value="PB1"/>
    <property type="match status" value="1"/>
</dbReference>
<evidence type="ECO:0000256" key="1">
    <source>
        <dbReference type="ARBA" id="ARBA00022527"/>
    </source>
</evidence>
<dbReference type="PRINTS" id="PR00109">
    <property type="entry name" value="TYRKINASE"/>
</dbReference>
<dbReference type="InterPro" id="IPR008271">
    <property type="entry name" value="Ser/Thr_kinase_AS"/>
</dbReference>